<comment type="caution">
    <text evidence="1">The sequence shown here is derived from an EMBL/GenBank/DDBJ whole genome shotgun (WGS) entry which is preliminary data.</text>
</comment>
<organism evidence="1 2">
    <name type="scientific">Pseudolactococcus plantarum</name>
    <dbReference type="NCBI Taxonomy" id="1365"/>
    <lineage>
        <taxon>Bacteria</taxon>
        <taxon>Bacillati</taxon>
        <taxon>Bacillota</taxon>
        <taxon>Bacilli</taxon>
        <taxon>Lactobacillales</taxon>
        <taxon>Streptococcaceae</taxon>
        <taxon>Pseudolactococcus</taxon>
    </lineage>
</organism>
<keyword evidence="2" id="KW-1185">Reference proteome</keyword>
<dbReference type="Proteomes" id="UP000242246">
    <property type="component" value="Unassembled WGS sequence"/>
</dbReference>
<accession>A0A2A5RWH0</accession>
<dbReference type="AlphaFoldDB" id="A0A2A5RWH0"/>
<gene>
    <name evidence="1" type="ORF">RU87_GL000514</name>
</gene>
<proteinExistence type="predicted"/>
<evidence type="ECO:0000313" key="2">
    <source>
        <dbReference type="Proteomes" id="UP000242246"/>
    </source>
</evidence>
<dbReference type="EMBL" id="JXJX01000013">
    <property type="protein sequence ID" value="PCS05597.1"/>
    <property type="molecule type" value="Genomic_DNA"/>
</dbReference>
<protein>
    <submittedName>
        <fullName evidence="1">Uncharacterized protein</fullName>
    </submittedName>
</protein>
<sequence length="205" mass="24143">MLAIIISVISISMSLFLFIKNLFETRINFGVSAINFISNDSKGKLFVKISFVNHSSKPLTIKSMIFLDHNKKKYSLIDTNHYRYNCEHGEDIPFVDKVEYRQRNKYKDYETKTDILPITVKAFSSFSGYFSFYFPNNDSWIISNKEGFIEIETSRIDIQHKIYGTNVLMGETRNNKIRLQTFIWYQGLIMIRISKILKYLEVPQQ</sequence>
<dbReference type="RefSeq" id="WP_068164597.1">
    <property type="nucleotide sequence ID" value="NZ_JXJX01000013.1"/>
</dbReference>
<reference evidence="1 2" key="1">
    <citation type="submission" date="2014-12" db="EMBL/GenBank/DDBJ databases">
        <title>Draft genome sequences of 10 type strains of Lactococcus.</title>
        <authorList>
            <person name="Sun Z."/>
            <person name="Zhong Z."/>
            <person name="Liu W."/>
            <person name="Zhang W."/>
            <person name="Zhang H."/>
        </authorList>
    </citation>
    <scope>NUCLEOTIDE SEQUENCE [LARGE SCALE GENOMIC DNA]</scope>
    <source>
        <strain evidence="1 2">DSM 20686</strain>
    </source>
</reference>
<name>A0A2A5RWH0_9LACT</name>
<dbReference type="OrthoDB" id="9953214at2"/>
<evidence type="ECO:0000313" key="1">
    <source>
        <dbReference type="EMBL" id="PCS05597.1"/>
    </source>
</evidence>